<evidence type="ECO:0000256" key="5">
    <source>
        <dbReference type="ARBA" id="ARBA00023186"/>
    </source>
</evidence>
<evidence type="ECO:0000256" key="2">
    <source>
        <dbReference type="ARBA" id="ARBA00009049"/>
    </source>
</evidence>
<dbReference type="GO" id="GO:0007186">
    <property type="term" value="P:G protein-coupled receptor signaling pathway"/>
    <property type="evidence" value="ECO:0007669"/>
    <property type="project" value="TreeGrafter"/>
</dbReference>
<evidence type="ECO:0000256" key="3">
    <source>
        <dbReference type="ARBA" id="ARBA00022490"/>
    </source>
</evidence>
<dbReference type="GO" id="GO:0005938">
    <property type="term" value="C:cell cortex"/>
    <property type="evidence" value="ECO:0007669"/>
    <property type="project" value="UniProtKB-SubCell"/>
</dbReference>
<dbReference type="Proteomes" id="UP000250275">
    <property type="component" value="Unassembled WGS sequence"/>
</dbReference>
<reference evidence="6 7" key="1">
    <citation type="submission" date="2015-07" db="EMBL/GenBank/DDBJ databases">
        <title>The genome of Eufriesea mexicana.</title>
        <authorList>
            <person name="Pan H."/>
            <person name="Kapheim K."/>
        </authorList>
    </citation>
    <scope>NUCLEOTIDE SEQUENCE [LARGE SCALE GENOMIC DNA]</scope>
    <source>
        <strain evidence="6">0111107269</strain>
        <tissue evidence="6">Whole body</tissue>
    </source>
</reference>
<dbReference type="Gene3D" id="1.25.10.10">
    <property type="entry name" value="Leucine-rich Repeat Variant"/>
    <property type="match status" value="1"/>
</dbReference>
<proteinExistence type="inferred from homology"/>
<evidence type="ECO:0000313" key="7">
    <source>
        <dbReference type="Proteomes" id="UP000250275"/>
    </source>
</evidence>
<organism evidence="6 7">
    <name type="scientific">Eufriesea mexicana</name>
    <dbReference type="NCBI Taxonomy" id="516756"/>
    <lineage>
        <taxon>Eukaryota</taxon>
        <taxon>Metazoa</taxon>
        <taxon>Ecdysozoa</taxon>
        <taxon>Arthropoda</taxon>
        <taxon>Hexapoda</taxon>
        <taxon>Insecta</taxon>
        <taxon>Pterygota</taxon>
        <taxon>Neoptera</taxon>
        <taxon>Endopterygota</taxon>
        <taxon>Hymenoptera</taxon>
        <taxon>Apocrita</taxon>
        <taxon>Aculeata</taxon>
        <taxon>Apoidea</taxon>
        <taxon>Anthophila</taxon>
        <taxon>Apidae</taxon>
        <taxon>Eufriesea</taxon>
    </lineage>
</organism>
<dbReference type="GO" id="GO:0005085">
    <property type="term" value="F:guanyl-nucleotide exchange factor activity"/>
    <property type="evidence" value="ECO:0007669"/>
    <property type="project" value="UniProtKB-KW"/>
</dbReference>
<dbReference type="InterPro" id="IPR016024">
    <property type="entry name" value="ARM-type_fold"/>
</dbReference>
<dbReference type="OrthoDB" id="5585685at2759"/>
<sequence>MDALVRKIISDSSDDFSKDIITFQKNYEIRTVFEELNNDQLREKLWETLFHCLSSNAQSSINYNCLSTLRILSRDRTMLNELITDERLDIVLGNAALKNINVNQSTYNNVTIEALKLLCNLIFNSTKIQEVISTTPCLPCLIERMRKYGDDTPREVMLFDTRIIFLITALNISTRKIVKTKLNGDECLIKMLENISIQCDQDKLHIIKEDNATLACEVLKALFNLYIYSDNTIEDKKKNNLMSVLNKLLLSKCEKEDDLQSHIVNLLTAMPYNCYSIIIPHTKEKHKQIFQNVDITAVSILLKFLDRRLNCKDDLVGNLSPIIIAFIGMIKAERLIRKYTRLQILPPLKDVMHRPEEGTTLRAKLCKLLTSPLVELRDLVAEFLFILCKENVARMVKYTGYGNAAGMFANKGLLGPNKKKSAYSSESEDSETEEYLKHKEQINPVTGCFEHPKPNPLEGMTEEQKEYEALQLVGLVDKLTKEGVVQPCRIGDDGRPQPIEHILELQEELPKQQYGRRDSDSD</sequence>
<dbReference type="AlphaFoldDB" id="A0A310SCY2"/>
<accession>A0A310SCY2</accession>
<dbReference type="EMBL" id="KQ769812">
    <property type="protein sequence ID" value="OAD52826.1"/>
    <property type="molecule type" value="Genomic_DNA"/>
</dbReference>
<keyword evidence="4" id="KW-0344">Guanine-nucleotide releasing factor</keyword>
<dbReference type="SUPFAM" id="SSF48371">
    <property type="entry name" value="ARM repeat"/>
    <property type="match status" value="1"/>
</dbReference>
<evidence type="ECO:0000256" key="4">
    <source>
        <dbReference type="ARBA" id="ARBA00022658"/>
    </source>
</evidence>
<dbReference type="PANTHER" id="PTHR12425:SF5">
    <property type="entry name" value="SYNEMBRYN"/>
    <property type="match status" value="1"/>
</dbReference>
<protein>
    <submittedName>
        <fullName evidence="6">Synembryn-A</fullName>
    </submittedName>
</protein>
<dbReference type="InterPro" id="IPR011989">
    <property type="entry name" value="ARM-like"/>
</dbReference>
<dbReference type="InterPro" id="IPR008376">
    <property type="entry name" value="Chaperone_Ric-8_A/B"/>
</dbReference>
<dbReference type="InterPro" id="IPR019318">
    <property type="entry name" value="Gua_nucleotide_exch_fac_Ric8"/>
</dbReference>
<dbReference type="PANTHER" id="PTHR12425">
    <property type="entry name" value="SYNEMBRYN"/>
    <property type="match status" value="1"/>
</dbReference>
<dbReference type="GO" id="GO:0001965">
    <property type="term" value="F:G-protein alpha-subunit binding"/>
    <property type="evidence" value="ECO:0007669"/>
    <property type="project" value="TreeGrafter"/>
</dbReference>
<keyword evidence="3" id="KW-0963">Cytoplasm</keyword>
<dbReference type="PRINTS" id="PR01802">
    <property type="entry name" value="SYNEMBRYN"/>
</dbReference>
<comment type="subcellular location">
    <subcellularLocation>
        <location evidence="1">Cytoplasm</location>
        <location evidence="1">Cell cortex</location>
    </subcellularLocation>
</comment>
<keyword evidence="7" id="KW-1185">Reference proteome</keyword>
<dbReference type="Pfam" id="PF10165">
    <property type="entry name" value="Ric8"/>
    <property type="match status" value="1"/>
</dbReference>
<gene>
    <name evidence="6" type="ORF">WN48_00126</name>
</gene>
<evidence type="ECO:0000313" key="6">
    <source>
        <dbReference type="EMBL" id="OAD52826.1"/>
    </source>
</evidence>
<evidence type="ECO:0000256" key="1">
    <source>
        <dbReference type="ARBA" id="ARBA00004544"/>
    </source>
</evidence>
<comment type="similarity">
    <text evidence="2">Belongs to the synembryn family.</text>
</comment>
<keyword evidence="5" id="KW-0143">Chaperone</keyword>
<name>A0A310SCY2_9HYME</name>